<dbReference type="Proteomes" id="UP001056109">
    <property type="component" value="Chromosome"/>
</dbReference>
<dbReference type="NCBIfam" id="TIGR00573">
    <property type="entry name" value="dnaq"/>
    <property type="match status" value="1"/>
</dbReference>
<dbReference type="PANTHER" id="PTHR30562:SF1">
    <property type="entry name" value="UVRABC SYSTEM PROTEIN C"/>
    <property type="match status" value="1"/>
</dbReference>
<dbReference type="SMART" id="SM00465">
    <property type="entry name" value="GIYc"/>
    <property type="match status" value="1"/>
</dbReference>
<dbReference type="Pfam" id="PF01541">
    <property type="entry name" value="GIY-YIG"/>
    <property type="match status" value="1"/>
</dbReference>
<accession>A0ABY5AIS0</accession>
<protein>
    <submittedName>
        <fullName evidence="2">DEDD exonuclease domain-containing protein</fullName>
    </submittedName>
</protein>
<dbReference type="CDD" id="cd06127">
    <property type="entry name" value="DEDDh"/>
    <property type="match status" value="1"/>
</dbReference>
<dbReference type="PROSITE" id="PS50164">
    <property type="entry name" value="GIY_YIG"/>
    <property type="match status" value="1"/>
</dbReference>
<dbReference type="InterPro" id="IPR006054">
    <property type="entry name" value="DnaQ"/>
</dbReference>
<dbReference type="InterPro" id="IPR012337">
    <property type="entry name" value="RNaseH-like_sf"/>
</dbReference>
<dbReference type="PANTHER" id="PTHR30562">
    <property type="entry name" value="UVRC/OXIDOREDUCTASE"/>
    <property type="match status" value="1"/>
</dbReference>
<dbReference type="RefSeq" id="WP_252673955.1">
    <property type="nucleotide sequence ID" value="NZ_CP099547.1"/>
</dbReference>
<dbReference type="InterPro" id="IPR036397">
    <property type="entry name" value="RNaseH_sf"/>
</dbReference>
<proteinExistence type="predicted"/>
<evidence type="ECO:0000313" key="3">
    <source>
        <dbReference type="Proteomes" id="UP001056109"/>
    </source>
</evidence>
<reference evidence="2" key="1">
    <citation type="submission" date="2022-06" db="EMBL/GenBank/DDBJ databases">
        <title>Complete Genome Sequence of Arcanobacterium pinnipediorum strain DSM 28752 isolated from a harbour seal.</title>
        <authorList>
            <person name="Borowiak M."/>
            <person name="Kreitlow A."/>
            <person name="Alssahen M."/>
            <person name="Malorny B."/>
            <person name="Laemmler C."/>
            <person name="Prenger-Berninghoff E."/>
            <person name="Siebert U."/>
            <person name="Ploetz M."/>
            <person name="Abdulmawjood A."/>
        </authorList>
    </citation>
    <scope>NUCLEOTIDE SEQUENCE</scope>
    <source>
        <strain evidence="2">DSM 28752</strain>
    </source>
</reference>
<dbReference type="Gene3D" id="3.30.420.10">
    <property type="entry name" value="Ribonuclease H-like superfamily/Ribonuclease H"/>
    <property type="match status" value="1"/>
</dbReference>
<dbReference type="GO" id="GO:0004527">
    <property type="term" value="F:exonuclease activity"/>
    <property type="evidence" value="ECO:0007669"/>
    <property type="project" value="UniProtKB-KW"/>
</dbReference>
<sequence length="598" mass="66173">MKNIQTVVPGRRIDTETVPVHRRGAPPLEPEQLAFEDLELALDQATFLVVDVETTGEKPGLHSLTEIGAVKVRGGEVIGEFQSLINPGVPIPAFIARLTGITNAMVATAPPLAQVMISFIEFIGHDPELIYVAHNARFDIGQLSGAAQAINLQFPKRATVDTVKLARRVFTRDEVPNYKLASLARFVGAHTTPIHRALDDARATVDVLHGVLSRLGSVGVTHVNDLLTAHSSVPNSRRRKASLADELPKGCGVYQFIGPNNEILYIGVSANIYRRVRSYFTAAEKRRRINEMVDLACRVEAIPTATVLEAQILEIRLIRDITPWYNKRSRPRARYWVGMTNEAHPRLKVTTVAPGDQLRSLLGPFTRRSAAHRAKELLESVSRLRTCSDVLPAQPDGRPSCHMEELGLCDAPCRSGIMQRQSVDVVSQALQGNLDYIHNQTMKKMESLAHQERFEAAQGERECLYALVEGAVAHSVCVPLIEAGRIIAAAPAVNQPNTWEVIVVDHGRFRESHIFVDENAVRRFATEFVVANPLAPLPQRPFDAVSTDELRCVSQWLWRDGVRIIAVTHPEKLSTAVTHARKITLPTLAGSEHSLWDI</sequence>
<dbReference type="EMBL" id="CP099547">
    <property type="protein sequence ID" value="USR80105.1"/>
    <property type="molecule type" value="Genomic_DNA"/>
</dbReference>
<dbReference type="Pfam" id="PF00929">
    <property type="entry name" value="RNase_T"/>
    <property type="match status" value="1"/>
</dbReference>
<evidence type="ECO:0000259" key="1">
    <source>
        <dbReference type="PROSITE" id="PS50164"/>
    </source>
</evidence>
<dbReference type="CDD" id="cd10434">
    <property type="entry name" value="GIY-YIG_UvrC_Cho"/>
    <property type="match status" value="1"/>
</dbReference>
<dbReference type="InterPro" id="IPR035901">
    <property type="entry name" value="GIY-YIG_endonuc_sf"/>
</dbReference>
<feature type="domain" description="GIY-YIG" evidence="1">
    <location>
        <begin position="249"/>
        <end position="327"/>
    </location>
</feature>
<dbReference type="InterPro" id="IPR000305">
    <property type="entry name" value="GIY-YIG_endonuc"/>
</dbReference>
<name>A0ABY5AIS0_9ACTO</name>
<keyword evidence="2" id="KW-0378">Hydrolase</keyword>
<organism evidence="2 3">
    <name type="scientific">Arcanobacterium pinnipediorum</name>
    <dbReference type="NCBI Taxonomy" id="1503041"/>
    <lineage>
        <taxon>Bacteria</taxon>
        <taxon>Bacillati</taxon>
        <taxon>Actinomycetota</taxon>
        <taxon>Actinomycetes</taxon>
        <taxon>Actinomycetales</taxon>
        <taxon>Actinomycetaceae</taxon>
        <taxon>Arcanobacterium</taxon>
    </lineage>
</organism>
<evidence type="ECO:0000313" key="2">
    <source>
        <dbReference type="EMBL" id="USR80105.1"/>
    </source>
</evidence>
<keyword evidence="3" id="KW-1185">Reference proteome</keyword>
<dbReference type="NCBIfam" id="NF005907">
    <property type="entry name" value="PRK07883.1-5"/>
    <property type="match status" value="1"/>
</dbReference>
<dbReference type="SUPFAM" id="SSF82771">
    <property type="entry name" value="GIY-YIG endonuclease"/>
    <property type="match status" value="1"/>
</dbReference>
<keyword evidence="2" id="KW-0540">Nuclease</keyword>
<keyword evidence="2" id="KW-0269">Exonuclease</keyword>
<dbReference type="InterPro" id="IPR050066">
    <property type="entry name" value="UvrABC_protein_C"/>
</dbReference>
<dbReference type="InterPro" id="IPR047296">
    <property type="entry name" value="GIY-YIG_UvrC_Cho"/>
</dbReference>
<dbReference type="NCBIfam" id="NF005905">
    <property type="entry name" value="PRK07883.1-3"/>
    <property type="match status" value="1"/>
</dbReference>
<dbReference type="InterPro" id="IPR013520">
    <property type="entry name" value="Ribonucl_H"/>
</dbReference>
<dbReference type="Gene3D" id="3.40.1440.10">
    <property type="entry name" value="GIY-YIG endonuclease"/>
    <property type="match status" value="1"/>
</dbReference>
<gene>
    <name evidence="2" type="ORF">NG665_03790</name>
</gene>
<dbReference type="SMART" id="SM00479">
    <property type="entry name" value="EXOIII"/>
    <property type="match status" value="1"/>
</dbReference>
<dbReference type="SUPFAM" id="SSF53098">
    <property type="entry name" value="Ribonuclease H-like"/>
    <property type="match status" value="1"/>
</dbReference>